<proteinExistence type="predicted"/>
<protein>
    <submittedName>
        <fullName evidence="2">Uncharacterized protein</fullName>
    </submittedName>
</protein>
<keyword evidence="1" id="KW-0853">WD repeat</keyword>
<dbReference type="RefSeq" id="XP_014564386.1">
    <property type="nucleotide sequence ID" value="XM_014708900.1"/>
</dbReference>
<dbReference type="PROSITE" id="PS50294">
    <property type="entry name" value="WD_REPEATS_REGION"/>
    <property type="match status" value="1"/>
</dbReference>
<gene>
    <name evidence="2" type="ORF">M896_021840</name>
</gene>
<dbReference type="InterPro" id="IPR036322">
    <property type="entry name" value="WD40_repeat_dom_sf"/>
</dbReference>
<keyword evidence="3" id="KW-1185">Reference proteome</keyword>
<dbReference type="EMBL" id="JOKQ01000002">
    <property type="protein sequence ID" value="KHN70344.1"/>
    <property type="molecule type" value="Genomic_DNA"/>
</dbReference>
<dbReference type="PROSITE" id="PS50082">
    <property type="entry name" value="WD_REPEATS_2"/>
    <property type="match status" value="1"/>
</dbReference>
<sequence length="280" mass="31537">MKYTITSKALNEKILTVHVRDSVYTGGTSGTLVNQDTDTVLCKCKKSVRTIASHGDYICCGSYDCTAVLLHNDKVMDVIEGPDTEIKCVAFSEDGKHLAMATRGKSVWIIKLYGEIEVDKIIEDHLHDVKGCKFHNGMLFTYGYDNTVKVYDRFDYDDSWELMQSIDESNTVWCIAFHKQKMFCATEYGIISVYSLGNGWELEITKKMSMFPIYSICEIGCGVAYILNRQSIGIVNENLNLIESMENIHSDCINSIAYDAKKNRIISGGDDGILNMIEMQ</sequence>
<evidence type="ECO:0000313" key="2">
    <source>
        <dbReference type="EMBL" id="KHN70344.1"/>
    </source>
</evidence>
<reference evidence="2 3" key="1">
    <citation type="journal article" date="2014" name="MBio">
        <title>The Ordospora colligata genome; evolution of extreme reduction in microsporidia and host-to-parasite horizontal gene transfer.</title>
        <authorList>
            <person name="Pombert J.-F."/>
            <person name="Haag K.L."/>
            <person name="Beidas S."/>
            <person name="Ebert D."/>
            <person name="Keeling P.J."/>
        </authorList>
    </citation>
    <scope>NUCLEOTIDE SEQUENCE [LARGE SCALE GENOMIC DNA]</scope>
    <source>
        <strain evidence="2 3">OC4</strain>
    </source>
</reference>
<dbReference type="InterPro" id="IPR001680">
    <property type="entry name" value="WD40_rpt"/>
</dbReference>
<dbReference type="SUPFAM" id="SSF50978">
    <property type="entry name" value="WD40 repeat-like"/>
    <property type="match status" value="1"/>
</dbReference>
<dbReference type="Pfam" id="PF00400">
    <property type="entry name" value="WD40"/>
    <property type="match status" value="2"/>
</dbReference>
<dbReference type="SMART" id="SM00320">
    <property type="entry name" value="WD40"/>
    <property type="match status" value="5"/>
</dbReference>
<dbReference type="OrthoDB" id="284782at2759"/>
<evidence type="ECO:0000313" key="3">
    <source>
        <dbReference type="Proteomes" id="UP000031056"/>
    </source>
</evidence>
<dbReference type="PANTHER" id="PTHR19920">
    <property type="entry name" value="WD40 PROTEIN CIAO1"/>
    <property type="match status" value="1"/>
</dbReference>
<dbReference type="AlphaFoldDB" id="A0A0B2UM61"/>
<name>A0A0B2UM61_9MICR</name>
<feature type="repeat" description="WD" evidence="1">
    <location>
        <begin position="246"/>
        <end position="280"/>
    </location>
</feature>
<evidence type="ECO:0000256" key="1">
    <source>
        <dbReference type="PROSITE-ProRule" id="PRU00221"/>
    </source>
</evidence>
<dbReference type="InParanoid" id="A0A0B2UM61"/>
<dbReference type="STRING" id="1354746.A0A0B2UM61"/>
<dbReference type="Gene3D" id="2.130.10.10">
    <property type="entry name" value="YVTN repeat-like/Quinoprotein amine dehydrogenase"/>
    <property type="match status" value="1"/>
</dbReference>
<dbReference type="VEuPathDB" id="MicrosporidiaDB:M896_021840"/>
<comment type="caution">
    <text evidence="2">The sequence shown here is derived from an EMBL/GenBank/DDBJ whole genome shotgun (WGS) entry which is preliminary data.</text>
</comment>
<dbReference type="GeneID" id="26261279"/>
<dbReference type="GO" id="GO:0016226">
    <property type="term" value="P:iron-sulfur cluster assembly"/>
    <property type="evidence" value="ECO:0007669"/>
    <property type="project" value="TreeGrafter"/>
</dbReference>
<dbReference type="HOGENOM" id="CLU_087330_0_0_1"/>
<dbReference type="PANTHER" id="PTHR19920:SF0">
    <property type="entry name" value="CYTOSOLIC IRON-SULFUR PROTEIN ASSEMBLY PROTEIN CIAO1-RELATED"/>
    <property type="match status" value="1"/>
</dbReference>
<dbReference type="GO" id="GO:0097361">
    <property type="term" value="C:cytosolic [4Fe-4S] assembly targeting complex"/>
    <property type="evidence" value="ECO:0007669"/>
    <property type="project" value="TreeGrafter"/>
</dbReference>
<accession>A0A0B2UM61</accession>
<dbReference type="InterPro" id="IPR015943">
    <property type="entry name" value="WD40/YVTN_repeat-like_dom_sf"/>
</dbReference>
<organism evidence="2 3">
    <name type="scientific">Ordospora colligata OC4</name>
    <dbReference type="NCBI Taxonomy" id="1354746"/>
    <lineage>
        <taxon>Eukaryota</taxon>
        <taxon>Fungi</taxon>
        <taxon>Fungi incertae sedis</taxon>
        <taxon>Microsporidia</taxon>
        <taxon>Ordosporidae</taxon>
        <taxon>Ordospora</taxon>
    </lineage>
</organism>
<dbReference type="Proteomes" id="UP000031056">
    <property type="component" value="Unassembled WGS sequence"/>
</dbReference>